<proteinExistence type="predicted"/>
<accession>A0A426Y1D8</accession>
<comment type="caution">
    <text evidence="2">The sequence shown here is derived from an EMBL/GenBank/DDBJ whole genome shotgun (WGS) entry which is preliminary data.</text>
</comment>
<dbReference type="InterPro" id="IPR035892">
    <property type="entry name" value="C2_domain_sf"/>
</dbReference>
<feature type="compositionally biased region" description="Low complexity" evidence="1">
    <location>
        <begin position="93"/>
        <end position="104"/>
    </location>
</feature>
<sequence length="113" mass="12847">MTDQLLGLLRVRVQRGVNLVVRDFTSSDPYLVLRMGNQNNREKLVRRSDGLRWGSPCRLFYSVNAASSHSAAREESGRRWRRERLRDRRWRAHAGVAQGAGAAGCEPRRTGLA</sequence>
<dbReference type="Proteomes" id="UP000287651">
    <property type="component" value="Unassembled WGS sequence"/>
</dbReference>
<dbReference type="AlphaFoldDB" id="A0A426Y1D8"/>
<dbReference type="SUPFAM" id="SSF49562">
    <property type="entry name" value="C2 domain (Calcium/lipid-binding domain, CaLB)"/>
    <property type="match status" value="1"/>
</dbReference>
<feature type="region of interest" description="Disordered" evidence="1">
    <location>
        <begin position="93"/>
        <end position="113"/>
    </location>
</feature>
<gene>
    <name evidence="2" type="ORF">B296_00051340</name>
</gene>
<dbReference type="Gene3D" id="2.60.40.150">
    <property type="entry name" value="C2 domain"/>
    <property type="match status" value="1"/>
</dbReference>
<evidence type="ECO:0000256" key="1">
    <source>
        <dbReference type="SAM" id="MobiDB-lite"/>
    </source>
</evidence>
<protein>
    <recommendedName>
        <fullName evidence="4">C2 domain-containing protein</fullName>
    </recommendedName>
</protein>
<organism evidence="2 3">
    <name type="scientific">Ensete ventricosum</name>
    <name type="common">Abyssinian banana</name>
    <name type="synonym">Musa ensete</name>
    <dbReference type="NCBI Taxonomy" id="4639"/>
    <lineage>
        <taxon>Eukaryota</taxon>
        <taxon>Viridiplantae</taxon>
        <taxon>Streptophyta</taxon>
        <taxon>Embryophyta</taxon>
        <taxon>Tracheophyta</taxon>
        <taxon>Spermatophyta</taxon>
        <taxon>Magnoliopsida</taxon>
        <taxon>Liliopsida</taxon>
        <taxon>Zingiberales</taxon>
        <taxon>Musaceae</taxon>
        <taxon>Ensete</taxon>
    </lineage>
</organism>
<dbReference type="EMBL" id="AMZH03015776">
    <property type="protein sequence ID" value="RRT45532.1"/>
    <property type="molecule type" value="Genomic_DNA"/>
</dbReference>
<evidence type="ECO:0000313" key="3">
    <source>
        <dbReference type="Proteomes" id="UP000287651"/>
    </source>
</evidence>
<reference evidence="2 3" key="1">
    <citation type="journal article" date="2014" name="Agronomy (Basel)">
        <title>A Draft Genome Sequence for Ensete ventricosum, the Drought-Tolerant Tree Against Hunger.</title>
        <authorList>
            <person name="Harrison J."/>
            <person name="Moore K.A."/>
            <person name="Paszkiewicz K."/>
            <person name="Jones T."/>
            <person name="Grant M."/>
            <person name="Ambacheew D."/>
            <person name="Muzemil S."/>
            <person name="Studholme D.J."/>
        </authorList>
    </citation>
    <scope>NUCLEOTIDE SEQUENCE [LARGE SCALE GENOMIC DNA]</scope>
</reference>
<evidence type="ECO:0008006" key="4">
    <source>
        <dbReference type="Google" id="ProtNLM"/>
    </source>
</evidence>
<evidence type="ECO:0000313" key="2">
    <source>
        <dbReference type="EMBL" id="RRT45532.1"/>
    </source>
</evidence>
<name>A0A426Y1D8_ENSVE</name>